<dbReference type="Proteomes" id="UP000321405">
    <property type="component" value="Unassembled WGS sequence"/>
</dbReference>
<feature type="transmembrane region" description="Helical" evidence="1">
    <location>
        <begin position="14"/>
        <end position="33"/>
    </location>
</feature>
<name>A0A511BN48_9PROT</name>
<keyword evidence="1" id="KW-0472">Membrane</keyword>
<sequence>MSAKTPNTAYNRVITLYFCLIAVIGYFFVYLVTPVSGIDEQFHFERALQVSQGNLFPQRYDRNMLGGDLENRLIAFARYFENRRDRALSSDRQAAKELADALTGQPSGRERLEFPSTASYSPIMYLPSGLGLLTSRVLHARIDTQFFMGRLGNLIGYLLILALAVRTLPWGRLGIVLLFTTPTCLHLASTYSADPLTNALTLLFFALCLRSLQADSLTRRDLFLLALSGGTLGLLKLTCCVFSAAILMVPPALFTHRRSWLLFCGGVMGASIATALLWNIVFPFVPAVYWKTGGDPHLAAHLLLTHPWHVAGLVIRTLESGAHWWWLDIYGRFGGGPPPQFFKIGETASLMTAVLVFLLALTERKGPSRPLIGALFLSIGLASVMLILIAFYVGFTPVSSAVITGLQGRYFLLAAGAIYLGAIVSLPQSADRRGIGPILLLLGGVLTLRVSVAAMEIYSQNWH</sequence>
<feature type="transmembrane region" description="Helical" evidence="1">
    <location>
        <begin position="373"/>
        <end position="395"/>
    </location>
</feature>
<feature type="transmembrane region" description="Helical" evidence="1">
    <location>
        <begin position="224"/>
        <end position="248"/>
    </location>
</feature>
<feature type="transmembrane region" description="Helical" evidence="1">
    <location>
        <begin position="260"/>
        <end position="281"/>
    </location>
</feature>
<keyword evidence="3" id="KW-1185">Reference proteome</keyword>
<feature type="transmembrane region" description="Helical" evidence="1">
    <location>
        <begin position="407"/>
        <end position="426"/>
    </location>
</feature>
<dbReference type="RefSeq" id="WP_186807676.1">
    <property type="nucleotide sequence ID" value="NZ_BJVC01000002.1"/>
</dbReference>
<accession>A0A511BN48</accession>
<gene>
    <name evidence="2" type="ORF">SSA02_09290</name>
</gene>
<evidence type="ECO:0000313" key="3">
    <source>
        <dbReference type="Proteomes" id="UP000321405"/>
    </source>
</evidence>
<keyword evidence="1" id="KW-1133">Transmembrane helix</keyword>
<dbReference type="Pfam" id="PF09913">
    <property type="entry name" value="DUF2142"/>
    <property type="match status" value="1"/>
</dbReference>
<evidence type="ECO:0000256" key="1">
    <source>
        <dbReference type="SAM" id="Phobius"/>
    </source>
</evidence>
<evidence type="ECO:0000313" key="2">
    <source>
        <dbReference type="EMBL" id="GEL01766.1"/>
    </source>
</evidence>
<feature type="transmembrane region" description="Helical" evidence="1">
    <location>
        <begin position="438"/>
        <end position="458"/>
    </location>
</feature>
<protein>
    <recommendedName>
        <fullName evidence="4">Glycosyltransferase RgtA/B/C/D-like domain-containing protein</fullName>
    </recommendedName>
</protein>
<proteinExistence type="predicted"/>
<reference evidence="2 3" key="1">
    <citation type="submission" date="2019-07" db="EMBL/GenBank/DDBJ databases">
        <title>Whole genome shotgun sequence of Swaminathania salitolerans NBRC 104436.</title>
        <authorList>
            <person name="Hosoyama A."/>
            <person name="Uohara A."/>
            <person name="Ohji S."/>
            <person name="Ichikawa N."/>
        </authorList>
    </citation>
    <scope>NUCLEOTIDE SEQUENCE [LARGE SCALE GENOMIC DNA]</scope>
    <source>
        <strain evidence="2 3">NBRC 104436</strain>
    </source>
</reference>
<organism evidence="2 3">
    <name type="scientific">Swaminathania salitolerans</name>
    <dbReference type="NCBI Taxonomy" id="182838"/>
    <lineage>
        <taxon>Bacteria</taxon>
        <taxon>Pseudomonadati</taxon>
        <taxon>Pseudomonadota</taxon>
        <taxon>Alphaproteobacteria</taxon>
        <taxon>Acetobacterales</taxon>
        <taxon>Acetobacteraceae</taxon>
        <taxon>Swaminathania</taxon>
    </lineage>
</organism>
<comment type="caution">
    <text evidence="2">The sequence shown here is derived from an EMBL/GenBank/DDBJ whole genome shotgun (WGS) entry which is preliminary data.</text>
</comment>
<feature type="transmembrane region" description="Helical" evidence="1">
    <location>
        <begin position="341"/>
        <end position="361"/>
    </location>
</feature>
<feature type="transmembrane region" description="Helical" evidence="1">
    <location>
        <begin position="146"/>
        <end position="164"/>
    </location>
</feature>
<evidence type="ECO:0008006" key="4">
    <source>
        <dbReference type="Google" id="ProtNLM"/>
    </source>
</evidence>
<dbReference type="InterPro" id="IPR018674">
    <property type="entry name" value="DUF2142_membrane"/>
</dbReference>
<dbReference type="AlphaFoldDB" id="A0A511BN48"/>
<keyword evidence="1" id="KW-0812">Transmembrane</keyword>
<dbReference type="EMBL" id="BJVC01000002">
    <property type="protein sequence ID" value="GEL01766.1"/>
    <property type="molecule type" value="Genomic_DNA"/>
</dbReference>